<proteinExistence type="predicted"/>
<organism evidence="2 3">
    <name type="scientific">Solanum verrucosum</name>
    <dbReference type="NCBI Taxonomy" id="315347"/>
    <lineage>
        <taxon>Eukaryota</taxon>
        <taxon>Viridiplantae</taxon>
        <taxon>Streptophyta</taxon>
        <taxon>Embryophyta</taxon>
        <taxon>Tracheophyta</taxon>
        <taxon>Spermatophyta</taxon>
        <taxon>Magnoliopsida</taxon>
        <taxon>eudicotyledons</taxon>
        <taxon>Gunneridae</taxon>
        <taxon>Pentapetalae</taxon>
        <taxon>asterids</taxon>
        <taxon>lamiids</taxon>
        <taxon>Solanales</taxon>
        <taxon>Solanaceae</taxon>
        <taxon>Solanoideae</taxon>
        <taxon>Solaneae</taxon>
        <taxon>Solanum</taxon>
    </lineage>
</organism>
<keyword evidence="3" id="KW-1185">Reference proteome</keyword>
<reference evidence="2" key="1">
    <citation type="submission" date="2023-08" db="EMBL/GenBank/DDBJ databases">
        <title>A de novo genome assembly of Solanum verrucosum Schlechtendal, a Mexican diploid species geographically isolated from the other diploid A-genome species in potato relatives.</title>
        <authorList>
            <person name="Hosaka K."/>
        </authorList>
    </citation>
    <scope>NUCLEOTIDE SEQUENCE</scope>
    <source>
        <tissue evidence="2">Young leaves</tissue>
    </source>
</reference>
<evidence type="ECO:0000259" key="1">
    <source>
        <dbReference type="Pfam" id="PF14111"/>
    </source>
</evidence>
<name>A0AAF0ZFI3_SOLVR</name>
<dbReference type="InterPro" id="IPR040256">
    <property type="entry name" value="At4g02000-like"/>
</dbReference>
<dbReference type="Proteomes" id="UP001234989">
    <property type="component" value="Chromosome 7"/>
</dbReference>
<dbReference type="AlphaFoldDB" id="A0AAF0ZFI3"/>
<feature type="domain" description="DUF4283" evidence="1">
    <location>
        <begin position="13"/>
        <end position="97"/>
    </location>
</feature>
<accession>A0AAF0ZFI3</accession>
<dbReference type="PANTHER" id="PTHR31286">
    <property type="entry name" value="GLYCINE-RICH CELL WALL STRUCTURAL PROTEIN 1.8-LIKE"/>
    <property type="match status" value="1"/>
</dbReference>
<evidence type="ECO:0000313" key="3">
    <source>
        <dbReference type="Proteomes" id="UP001234989"/>
    </source>
</evidence>
<evidence type="ECO:0000313" key="2">
    <source>
        <dbReference type="EMBL" id="WMV38372.1"/>
    </source>
</evidence>
<dbReference type="Pfam" id="PF14111">
    <property type="entry name" value="DUF4283"/>
    <property type="match status" value="1"/>
</dbReference>
<dbReference type="InterPro" id="IPR025558">
    <property type="entry name" value="DUF4283"/>
</dbReference>
<dbReference type="PANTHER" id="PTHR31286:SF164">
    <property type="entry name" value="ZINC FINGER, CCHC-TYPE"/>
    <property type="match status" value="1"/>
</dbReference>
<sequence length="200" mass="23366">MVIFTKEKHDILTDTCRWTIIGKFSRTRPAIDIIRAEFNNIIQLKGTVKIGAFDLKHVFIDVEYEEDYESLSSRNYIHLEGDCIMQLQKWTPFFKPAKRNSIAPVWITLPDLSWQFFEWDALCRIVNPIGYPLIMDKATSTNSRPTTAKLRVELDLAKPRIREVAVEIRNAEGGFERFTQKVEYEDLPEFCRDTQMISAE</sequence>
<protein>
    <recommendedName>
        <fullName evidence="1">DUF4283 domain-containing protein</fullName>
    </recommendedName>
</protein>
<dbReference type="EMBL" id="CP133618">
    <property type="protein sequence ID" value="WMV38372.1"/>
    <property type="molecule type" value="Genomic_DNA"/>
</dbReference>
<gene>
    <name evidence="2" type="ORF">MTR67_031757</name>
</gene>